<name>A0AAD1SDM4_PELCU</name>
<keyword evidence="2" id="KW-1185">Reference proteome</keyword>
<sequence length="134" mass="15476">MTDIKMLEKLHRLDKSLDTYKTLIAKRSGLTTLLNLQSKYKLLLTKHTYYTQGGKSGLLLAQSLQPKRQTTFISSITPQNGKKSCLVPDIITSFQEFYTKLYNLRDKPPPDHKIREFLSKRNKHTIPRNALEAL</sequence>
<proteinExistence type="predicted"/>
<protein>
    <submittedName>
        <fullName evidence="1">Uncharacterized protein</fullName>
    </submittedName>
</protein>
<reference evidence="1" key="1">
    <citation type="submission" date="2022-03" db="EMBL/GenBank/DDBJ databases">
        <authorList>
            <person name="Alioto T."/>
            <person name="Alioto T."/>
            <person name="Gomez Garrido J."/>
        </authorList>
    </citation>
    <scope>NUCLEOTIDE SEQUENCE</scope>
</reference>
<organism evidence="1 2">
    <name type="scientific">Pelobates cultripes</name>
    <name type="common">Western spadefoot toad</name>
    <dbReference type="NCBI Taxonomy" id="61616"/>
    <lineage>
        <taxon>Eukaryota</taxon>
        <taxon>Metazoa</taxon>
        <taxon>Chordata</taxon>
        <taxon>Craniata</taxon>
        <taxon>Vertebrata</taxon>
        <taxon>Euteleostomi</taxon>
        <taxon>Amphibia</taxon>
        <taxon>Batrachia</taxon>
        <taxon>Anura</taxon>
        <taxon>Pelobatoidea</taxon>
        <taxon>Pelobatidae</taxon>
        <taxon>Pelobates</taxon>
    </lineage>
</organism>
<accession>A0AAD1SDM4</accession>
<dbReference type="AlphaFoldDB" id="A0AAD1SDM4"/>
<evidence type="ECO:0000313" key="1">
    <source>
        <dbReference type="EMBL" id="CAH2297139.1"/>
    </source>
</evidence>
<dbReference type="Proteomes" id="UP001295444">
    <property type="component" value="Chromosome 05"/>
</dbReference>
<gene>
    <name evidence="1" type="ORF">PECUL_23A051414</name>
</gene>
<dbReference type="EMBL" id="OW240916">
    <property type="protein sequence ID" value="CAH2297139.1"/>
    <property type="molecule type" value="Genomic_DNA"/>
</dbReference>
<evidence type="ECO:0000313" key="2">
    <source>
        <dbReference type="Proteomes" id="UP001295444"/>
    </source>
</evidence>